<keyword evidence="1" id="KW-0677">Repeat</keyword>
<dbReference type="InterPro" id="IPR050498">
    <property type="entry name" value="Ycf3"/>
</dbReference>
<evidence type="ECO:0000313" key="3">
    <source>
        <dbReference type="EMBL" id="ARU01361.1"/>
    </source>
</evidence>
<dbReference type="SMART" id="SM00028">
    <property type="entry name" value="TPR"/>
    <property type="match status" value="3"/>
</dbReference>
<organism evidence="3 4">
    <name type="scientific">Yoonia vestfoldensis</name>
    <dbReference type="NCBI Taxonomy" id="245188"/>
    <lineage>
        <taxon>Bacteria</taxon>
        <taxon>Pseudomonadati</taxon>
        <taxon>Pseudomonadota</taxon>
        <taxon>Alphaproteobacteria</taxon>
        <taxon>Rhodobacterales</taxon>
        <taxon>Paracoccaceae</taxon>
        <taxon>Yoonia</taxon>
    </lineage>
</organism>
<sequence length="185" mass="20392">MADRLGFKCIVAALVLGLGFSQPLVAQTERLDQLFAELSQSDEDGSLRIEQQIIAEWAKSGSAAMDLLLRRGQDALDAGAPEAALDHFSALVDHAPDFAEGYYQRATAFYLLDEIGPAMADLEEVLTRNPRHFEAMRGLAVMMEETGRPEAALELYDMILQIVPYSAQTRDDRARLHQQLGGQAI</sequence>
<dbReference type="Gene3D" id="1.25.40.10">
    <property type="entry name" value="Tetratricopeptide repeat domain"/>
    <property type="match status" value="1"/>
</dbReference>
<dbReference type="PANTHER" id="PTHR44858">
    <property type="entry name" value="TETRATRICOPEPTIDE REPEAT PROTEIN 6"/>
    <property type="match status" value="1"/>
</dbReference>
<proteinExistence type="predicted"/>
<evidence type="ECO:0000256" key="2">
    <source>
        <dbReference type="ARBA" id="ARBA00022803"/>
    </source>
</evidence>
<evidence type="ECO:0000256" key="1">
    <source>
        <dbReference type="ARBA" id="ARBA00022737"/>
    </source>
</evidence>
<dbReference type="InterPro" id="IPR019734">
    <property type="entry name" value="TPR_rpt"/>
</dbReference>
<evidence type="ECO:0000313" key="4">
    <source>
        <dbReference type="Proteomes" id="UP000195273"/>
    </source>
</evidence>
<dbReference type="AlphaFoldDB" id="A0A1Y0EDB4"/>
<keyword evidence="2" id="KW-0802">TPR repeat</keyword>
<protein>
    <submittedName>
        <fullName evidence="3">Tetratricopeptide repeat protein</fullName>
    </submittedName>
</protein>
<gene>
    <name evidence="3" type="ORF">LOKVESSMR4R_02051</name>
</gene>
<keyword evidence="4" id="KW-1185">Reference proteome</keyword>
<dbReference type="KEGG" id="lvs:LOKVESSMR4R_02051"/>
<dbReference type="PANTHER" id="PTHR44858:SF1">
    <property type="entry name" value="UDP-N-ACETYLGLUCOSAMINE--PEPTIDE N-ACETYLGLUCOSAMINYLTRANSFERASE SPINDLY-RELATED"/>
    <property type="match status" value="1"/>
</dbReference>
<dbReference type="InterPro" id="IPR011990">
    <property type="entry name" value="TPR-like_helical_dom_sf"/>
</dbReference>
<dbReference type="STRING" id="1122181.GCA_000382265_02394"/>
<reference evidence="3 4" key="1">
    <citation type="submission" date="2017-05" db="EMBL/GenBank/DDBJ databases">
        <title>Genome Sequence of Loktanella vestfoldensis Strain SMR4r Isolated from a Culture of the Diatom Skeletonema marinoi.</title>
        <authorList>
            <person name="Topel M."/>
            <person name="Pinder M.I.M."/>
            <person name="Johansson O.N."/>
            <person name="Kourtchenko O."/>
            <person name="Godhe A."/>
            <person name="Clarke A.K."/>
        </authorList>
    </citation>
    <scope>NUCLEOTIDE SEQUENCE [LARGE SCALE GENOMIC DNA]</scope>
    <source>
        <strain evidence="3 4">SMR4r</strain>
    </source>
</reference>
<accession>A0A1Y0EDB4</accession>
<dbReference type="EMBL" id="CP021431">
    <property type="protein sequence ID" value="ARU01361.1"/>
    <property type="molecule type" value="Genomic_DNA"/>
</dbReference>
<dbReference type="Proteomes" id="UP000195273">
    <property type="component" value="Chromosome"/>
</dbReference>
<name>A0A1Y0EDB4_9RHOB</name>
<dbReference type="SUPFAM" id="SSF48452">
    <property type="entry name" value="TPR-like"/>
    <property type="match status" value="1"/>
</dbReference>
<dbReference type="Pfam" id="PF13432">
    <property type="entry name" value="TPR_16"/>
    <property type="match status" value="2"/>
</dbReference>